<gene>
    <name evidence="1" type="ORF">OPT61_g5252</name>
</gene>
<dbReference type="EMBL" id="JAPHNI010000331">
    <property type="protein sequence ID" value="KAJ8112358.1"/>
    <property type="molecule type" value="Genomic_DNA"/>
</dbReference>
<sequence>MFVSVKERARQIANGQFTASTTSTPVASLVDLAPEPKTAAVTAARKTEVGETTEKAAASPTNARLSKTPLSKDPTKKLASPKAVLPSAPSPKAAPPKSAPPPELSSTKKPSAKPRLSKETALKPSSPRIGPSKVAPGSKVVSRVKPSSAPKGTSSMGVTPAGKTTTSRTTLPITKSKRSKSPPKRVDSPFEDNDDPLALLRNACLKQISGVTGLGGRRLAIVLKQRSSGEWYAALKDTSSDKYLKMWMNKDRTYATKEQAMEAYLVFVTKAKNEVRWFPLSPRASSPKGKGK</sequence>
<accession>A0ACC2IB24</accession>
<protein>
    <submittedName>
        <fullName evidence="1">Uncharacterized protein</fullName>
    </submittedName>
</protein>
<proteinExistence type="predicted"/>
<organism evidence="1 2">
    <name type="scientific">Boeremia exigua</name>
    <dbReference type="NCBI Taxonomy" id="749465"/>
    <lineage>
        <taxon>Eukaryota</taxon>
        <taxon>Fungi</taxon>
        <taxon>Dikarya</taxon>
        <taxon>Ascomycota</taxon>
        <taxon>Pezizomycotina</taxon>
        <taxon>Dothideomycetes</taxon>
        <taxon>Pleosporomycetidae</taxon>
        <taxon>Pleosporales</taxon>
        <taxon>Pleosporineae</taxon>
        <taxon>Didymellaceae</taxon>
        <taxon>Boeremia</taxon>
    </lineage>
</organism>
<keyword evidence="2" id="KW-1185">Reference proteome</keyword>
<evidence type="ECO:0000313" key="1">
    <source>
        <dbReference type="EMBL" id="KAJ8112358.1"/>
    </source>
</evidence>
<comment type="caution">
    <text evidence="1">The sequence shown here is derived from an EMBL/GenBank/DDBJ whole genome shotgun (WGS) entry which is preliminary data.</text>
</comment>
<name>A0ACC2IB24_9PLEO</name>
<evidence type="ECO:0000313" key="2">
    <source>
        <dbReference type="Proteomes" id="UP001153331"/>
    </source>
</evidence>
<dbReference type="Proteomes" id="UP001153331">
    <property type="component" value="Unassembled WGS sequence"/>
</dbReference>
<reference evidence="1" key="1">
    <citation type="submission" date="2022-11" db="EMBL/GenBank/DDBJ databases">
        <title>Genome Sequence of Boeremia exigua.</title>
        <authorList>
            <person name="Buettner E."/>
        </authorList>
    </citation>
    <scope>NUCLEOTIDE SEQUENCE</scope>
    <source>
        <strain evidence="1">CU02</strain>
    </source>
</reference>